<dbReference type="InterPro" id="IPR043136">
    <property type="entry name" value="B30.2/SPRY_sf"/>
</dbReference>
<dbReference type="SUPFAM" id="SSF49899">
    <property type="entry name" value="Concanavalin A-like lectins/glucanases"/>
    <property type="match status" value="1"/>
</dbReference>
<name>A0A6J1NX67_BICAN</name>
<dbReference type="OrthoDB" id="5951542at2759"/>
<dbReference type="InterPro" id="IPR050672">
    <property type="entry name" value="FBXO45-Fsn/SPSB_families"/>
</dbReference>
<sequence length="327" mass="37133">MYTLKTDDAAQYAKPYCACWSDTKPMEGSPADLCDCGEDDDLIEWKWEPPVRETERWCQLSLDRSKITFHPIFSSGTAAARSDAPLLIDHHYYWEVKMLTRCYGTDIMVGVGTKKVSTTDTEFKFVSLLGQDGESYGLSYKGKVRHDGKFTPVPAGFCSGSIVGVRVDLWHGTLAFYINRKPQGVSFYNLRRHPELYAMLSSTAAQSSMRLIYAASWRASLLVDAAKVLAASWREGMELPPGLRKALSSQFWLGLPADVGSDDEDDDEIEPVKPMNADTSNLVTINNPLVDELFLRTLFSVYFQNREMILKRQRRMKERIWMLDHPQ</sequence>
<dbReference type="PANTHER" id="PTHR12245">
    <property type="entry name" value="SPRY DOMAIN CONTAINING SOCS BOX PROTEIN"/>
    <property type="match status" value="1"/>
</dbReference>
<dbReference type="InterPro" id="IPR013320">
    <property type="entry name" value="ConA-like_dom_sf"/>
</dbReference>
<evidence type="ECO:0000259" key="2">
    <source>
        <dbReference type="PROSITE" id="PS50188"/>
    </source>
</evidence>
<dbReference type="CDD" id="cd12876">
    <property type="entry name" value="SPRY_SOCS3"/>
    <property type="match status" value="1"/>
</dbReference>
<evidence type="ECO:0000313" key="3">
    <source>
        <dbReference type="Proteomes" id="UP001652582"/>
    </source>
</evidence>
<keyword evidence="3" id="KW-1185">Reference proteome</keyword>
<dbReference type="GeneID" id="112055428"/>
<protein>
    <submittedName>
        <fullName evidence="4 5">SPRY domain-containing SOCS box protein 3 isoform X1</fullName>
    </submittedName>
</protein>
<accession>A0A6J1NX67</accession>
<dbReference type="PROSITE" id="PS50188">
    <property type="entry name" value="B302_SPRY"/>
    <property type="match status" value="1"/>
</dbReference>
<evidence type="ECO:0000313" key="5">
    <source>
        <dbReference type="RefSeq" id="XP_023951305.2"/>
    </source>
</evidence>
<evidence type="ECO:0000256" key="1">
    <source>
        <dbReference type="ARBA" id="ARBA00022786"/>
    </source>
</evidence>
<reference evidence="4 5" key="1">
    <citation type="submission" date="2025-05" db="UniProtKB">
        <authorList>
            <consortium name="RefSeq"/>
        </authorList>
    </citation>
    <scope>IDENTIFICATION</scope>
</reference>
<dbReference type="InterPro" id="IPR003877">
    <property type="entry name" value="SPRY_dom"/>
</dbReference>
<gene>
    <name evidence="4 5" type="primary">LOC112055428</name>
</gene>
<proteinExistence type="predicted"/>
<dbReference type="AlphaFoldDB" id="A0A6J1NX67"/>
<dbReference type="Pfam" id="PF00622">
    <property type="entry name" value="SPRY"/>
    <property type="match status" value="1"/>
</dbReference>
<dbReference type="Proteomes" id="UP001652582">
    <property type="component" value="Chromosome 14"/>
</dbReference>
<dbReference type="RefSeq" id="XP_023951304.2">
    <property type="nucleotide sequence ID" value="XM_024095536.2"/>
</dbReference>
<dbReference type="GO" id="GO:0043161">
    <property type="term" value="P:proteasome-mediated ubiquitin-dependent protein catabolic process"/>
    <property type="evidence" value="ECO:0007669"/>
    <property type="project" value="TreeGrafter"/>
</dbReference>
<dbReference type="InterPro" id="IPR035754">
    <property type="entry name" value="SPRY_SPSB3"/>
</dbReference>
<evidence type="ECO:0000313" key="4">
    <source>
        <dbReference type="RefSeq" id="XP_023951304.2"/>
    </source>
</evidence>
<dbReference type="GO" id="GO:0019005">
    <property type="term" value="C:SCF ubiquitin ligase complex"/>
    <property type="evidence" value="ECO:0007669"/>
    <property type="project" value="TreeGrafter"/>
</dbReference>
<dbReference type="KEGG" id="bany:112055428"/>
<keyword evidence="1" id="KW-0833">Ubl conjugation pathway</keyword>
<dbReference type="RefSeq" id="XP_023951305.2">
    <property type="nucleotide sequence ID" value="XM_024095537.2"/>
</dbReference>
<dbReference type="Gene3D" id="2.60.120.920">
    <property type="match status" value="1"/>
</dbReference>
<feature type="domain" description="B30.2/SPRY" evidence="2">
    <location>
        <begin position="25"/>
        <end position="218"/>
    </location>
</feature>
<dbReference type="PANTHER" id="PTHR12245:SF5">
    <property type="entry name" value="SPRY DOMAIN-CONTAINING SOCS BOX PROTEIN 3"/>
    <property type="match status" value="1"/>
</dbReference>
<dbReference type="InterPro" id="IPR001870">
    <property type="entry name" value="B30.2/SPRY"/>
</dbReference>
<dbReference type="SMART" id="SM00449">
    <property type="entry name" value="SPRY"/>
    <property type="match status" value="1"/>
</dbReference>
<organism evidence="3 4">
    <name type="scientific">Bicyclus anynana</name>
    <name type="common">Squinting bush brown butterfly</name>
    <dbReference type="NCBI Taxonomy" id="110368"/>
    <lineage>
        <taxon>Eukaryota</taxon>
        <taxon>Metazoa</taxon>
        <taxon>Ecdysozoa</taxon>
        <taxon>Arthropoda</taxon>
        <taxon>Hexapoda</taxon>
        <taxon>Insecta</taxon>
        <taxon>Pterygota</taxon>
        <taxon>Neoptera</taxon>
        <taxon>Endopterygota</taxon>
        <taxon>Lepidoptera</taxon>
        <taxon>Glossata</taxon>
        <taxon>Ditrysia</taxon>
        <taxon>Papilionoidea</taxon>
        <taxon>Nymphalidae</taxon>
        <taxon>Satyrinae</taxon>
        <taxon>Satyrini</taxon>
        <taxon>Mycalesina</taxon>
        <taxon>Bicyclus</taxon>
    </lineage>
</organism>